<feature type="signal peptide" evidence="5">
    <location>
        <begin position="1"/>
        <end position="19"/>
    </location>
</feature>
<evidence type="ECO:0000256" key="4">
    <source>
        <dbReference type="SAM" id="Phobius"/>
    </source>
</evidence>
<dbReference type="GO" id="GO:0016020">
    <property type="term" value="C:membrane"/>
    <property type="evidence" value="ECO:0007669"/>
    <property type="project" value="UniProtKB-SubCell"/>
</dbReference>
<keyword evidence="4" id="KW-1133">Transmembrane helix</keyword>
<dbReference type="OrthoDB" id="6413693at2759"/>
<feature type="transmembrane region" description="Helical" evidence="4">
    <location>
        <begin position="520"/>
        <end position="542"/>
    </location>
</feature>
<gene>
    <name evidence="7" type="ORF">COCON_G00236090</name>
</gene>
<dbReference type="CDD" id="cd00096">
    <property type="entry name" value="Ig"/>
    <property type="match status" value="2"/>
</dbReference>
<dbReference type="InterPro" id="IPR013162">
    <property type="entry name" value="CD80_C2-set"/>
</dbReference>
<accession>A0A9Q1CUQ3</accession>
<comment type="subcellular location">
    <subcellularLocation>
        <location evidence="1">Membrane</location>
        <topology evidence="1">Single-pass membrane protein</topology>
    </subcellularLocation>
</comment>
<keyword evidence="8" id="KW-1185">Reference proteome</keyword>
<feature type="domain" description="Ig-like" evidence="6">
    <location>
        <begin position="417"/>
        <end position="503"/>
    </location>
</feature>
<keyword evidence="2 4" id="KW-0472">Membrane</keyword>
<evidence type="ECO:0000313" key="8">
    <source>
        <dbReference type="Proteomes" id="UP001152803"/>
    </source>
</evidence>
<evidence type="ECO:0000259" key="6">
    <source>
        <dbReference type="PROSITE" id="PS50835"/>
    </source>
</evidence>
<feature type="domain" description="Ig-like" evidence="6">
    <location>
        <begin position="134"/>
        <end position="230"/>
    </location>
</feature>
<keyword evidence="5" id="KW-0732">Signal</keyword>
<evidence type="ECO:0000256" key="1">
    <source>
        <dbReference type="ARBA" id="ARBA00004167"/>
    </source>
</evidence>
<dbReference type="AlphaFoldDB" id="A0A9Q1CUQ3"/>
<keyword evidence="3" id="KW-1015">Disulfide bond</keyword>
<name>A0A9Q1CUQ3_CONCO</name>
<dbReference type="Pfam" id="PF08205">
    <property type="entry name" value="C2-set_2"/>
    <property type="match status" value="1"/>
</dbReference>
<evidence type="ECO:0000256" key="3">
    <source>
        <dbReference type="ARBA" id="ARBA00023157"/>
    </source>
</evidence>
<feature type="domain" description="Ig-like" evidence="6">
    <location>
        <begin position="327"/>
        <end position="410"/>
    </location>
</feature>
<evidence type="ECO:0000256" key="2">
    <source>
        <dbReference type="ARBA" id="ARBA00023136"/>
    </source>
</evidence>
<dbReference type="InterPro" id="IPR007110">
    <property type="entry name" value="Ig-like_dom"/>
</dbReference>
<proteinExistence type="predicted"/>
<dbReference type="InterPro" id="IPR036179">
    <property type="entry name" value="Ig-like_dom_sf"/>
</dbReference>
<protein>
    <recommendedName>
        <fullName evidence="6">Ig-like domain-containing protein</fullName>
    </recommendedName>
</protein>
<evidence type="ECO:0000256" key="5">
    <source>
        <dbReference type="SAM" id="SignalP"/>
    </source>
</evidence>
<dbReference type="PANTHER" id="PTHR46484">
    <property type="entry name" value="SI:CH211-171H4.5-RELATED"/>
    <property type="match status" value="1"/>
</dbReference>
<dbReference type="InterPro" id="IPR003598">
    <property type="entry name" value="Ig_sub2"/>
</dbReference>
<reference evidence="7" key="1">
    <citation type="journal article" date="2023" name="Science">
        <title>Genome structures resolve the early diversification of teleost fishes.</title>
        <authorList>
            <person name="Parey E."/>
            <person name="Louis A."/>
            <person name="Montfort J."/>
            <person name="Bouchez O."/>
            <person name="Roques C."/>
            <person name="Iampietro C."/>
            <person name="Lluch J."/>
            <person name="Castinel A."/>
            <person name="Donnadieu C."/>
            <person name="Desvignes T."/>
            <person name="Floi Bucao C."/>
            <person name="Jouanno E."/>
            <person name="Wen M."/>
            <person name="Mejri S."/>
            <person name="Dirks R."/>
            <person name="Jansen H."/>
            <person name="Henkel C."/>
            <person name="Chen W.J."/>
            <person name="Zahm M."/>
            <person name="Cabau C."/>
            <person name="Klopp C."/>
            <person name="Thompson A.W."/>
            <person name="Robinson-Rechavi M."/>
            <person name="Braasch I."/>
            <person name="Lecointre G."/>
            <person name="Bobe J."/>
            <person name="Postlethwait J.H."/>
            <person name="Berthelot C."/>
            <person name="Roest Crollius H."/>
            <person name="Guiguen Y."/>
        </authorList>
    </citation>
    <scope>NUCLEOTIDE SEQUENCE</scope>
    <source>
        <strain evidence="7">Concon-B</strain>
    </source>
</reference>
<dbReference type="SUPFAM" id="SSF48726">
    <property type="entry name" value="Immunoglobulin"/>
    <property type="match status" value="4"/>
</dbReference>
<dbReference type="PANTHER" id="PTHR46484:SF8">
    <property type="entry name" value="B-CELL RECEPTOR CD22-LIKE-RELATED"/>
    <property type="match status" value="1"/>
</dbReference>
<dbReference type="Pfam" id="PF13895">
    <property type="entry name" value="Ig_2"/>
    <property type="match status" value="2"/>
</dbReference>
<organism evidence="7 8">
    <name type="scientific">Conger conger</name>
    <name type="common">Conger eel</name>
    <name type="synonym">Muraena conger</name>
    <dbReference type="NCBI Taxonomy" id="82655"/>
    <lineage>
        <taxon>Eukaryota</taxon>
        <taxon>Metazoa</taxon>
        <taxon>Chordata</taxon>
        <taxon>Craniata</taxon>
        <taxon>Vertebrata</taxon>
        <taxon>Euteleostomi</taxon>
        <taxon>Actinopterygii</taxon>
        <taxon>Neopterygii</taxon>
        <taxon>Teleostei</taxon>
        <taxon>Anguilliformes</taxon>
        <taxon>Congridae</taxon>
        <taxon>Conger</taxon>
    </lineage>
</organism>
<comment type="caution">
    <text evidence="7">The sequence shown here is derived from an EMBL/GenBank/DDBJ whole genome shotgun (WGS) entry which is preliminary data.</text>
</comment>
<evidence type="ECO:0000313" key="7">
    <source>
        <dbReference type="EMBL" id="KAJ8245079.1"/>
    </source>
</evidence>
<dbReference type="Gene3D" id="2.60.40.10">
    <property type="entry name" value="Immunoglobulins"/>
    <property type="match status" value="5"/>
</dbReference>
<feature type="domain" description="Ig-like" evidence="6">
    <location>
        <begin position="237"/>
        <end position="320"/>
    </location>
</feature>
<keyword evidence="4" id="KW-0812">Transmembrane</keyword>
<dbReference type="EMBL" id="JAFJMO010001319">
    <property type="protein sequence ID" value="KAJ8245079.1"/>
    <property type="molecule type" value="Genomic_DNA"/>
</dbReference>
<dbReference type="PROSITE" id="PS50835">
    <property type="entry name" value="IG_LIKE"/>
    <property type="match status" value="4"/>
</dbReference>
<dbReference type="SMART" id="SM00409">
    <property type="entry name" value="IG"/>
    <property type="match status" value="4"/>
</dbReference>
<dbReference type="InterPro" id="IPR013783">
    <property type="entry name" value="Ig-like_fold"/>
</dbReference>
<dbReference type="Proteomes" id="UP001152803">
    <property type="component" value="Unassembled WGS sequence"/>
</dbReference>
<sequence>MIGAERLILIGCLLQGALGGKWAVWMPQSIKALNGSCVLIPCRFDIPSEWETSLPQTTVQWRNEKDSVMFDSKSQSESHLQGTFTGDLQLKNCTTLLENLPKRAHDKYHLRLDEPIKWSYKETFLELNITDSPPKPKLTPEKVEVMEGTSVSLSCSAAAPCPKLPPNLTWTPRLSDSVDQLQENEDKTKSVSSVLTFTASHLHHEQKITCRALYTLQQGGNQRMSEASLTLKVRYPPKKTSVSVSPSGSVLEGSSVTLTCSSKASPPVQNYTWYRVNGTEMNTVGTGQNLTFNVTESSGSEQYYCEAQNKHGKENSTTVQLGVDYPPKKTSVSVSPSGSVLEGSSVYLTCSSKASPPVQNYTWYRVNGTEMNTVGTGQNLTFNVTESSGSEQYYCEAQNEHGKENSTTVQLNVIYMPQISGSGSCSRTAAEISCSCESRGNPSPSMEWRVSGLRVTNSTDRVIREEQLGNTGLRSSLTMRHSQGDTATLLCLSTNALGTSSLQLHAPSPQQHSDFSIPSLLIGAAAGAGAMMCICLVMQLVLKKKRHSHGSQMKDTEGLILMAGVSLSPASCTHEETHTLKHT</sequence>
<feature type="chain" id="PRO_5040181536" description="Ig-like domain-containing protein" evidence="5">
    <location>
        <begin position="20"/>
        <end position="583"/>
    </location>
</feature>
<dbReference type="SMART" id="SM00408">
    <property type="entry name" value="IGc2"/>
    <property type="match status" value="2"/>
</dbReference>
<dbReference type="InterPro" id="IPR003599">
    <property type="entry name" value="Ig_sub"/>
</dbReference>